<sequence>MATPAPMSGGSPLSSHLLEDLGSRNSNSTGVSVLGSGNSSFLRRLLWPWAPRLTALGLPLIRP</sequence>
<evidence type="ECO:0000313" key="2">
    <source>
        <dbReference type="EMBL" id="EDM07655.1"/>
    </source>
</evidence>
<protein>
    <submittedName>
        <fullName evidence="2">RCG53847</fullName>
    </submittedName>
</protein>
<dbReference type="Proteomes" id="UP000234681">
    <property type="component" value="Chromosome 1"/>
</dbReference>
<reference evidence="2 3" key="1">
    <citation type="submission" date="2005-09" db="EMBL/GenBank/DDBJ databases">
        <authorList>
            <person name="Mural R.J."/>
            <person name="Li P.W."/>
            <person name="Adams M.D."/>
            <person name="Amanatides P.G."/>
            <person name="Baden-Tillson H."/>
            <person name="Barnstead M."/>
            <person name="Chin S.H."/>
            <person name="Dew I."/>
            <person name="Evans C.A."/>
            <person name="Ferriera S."/>
            <person name="Flanigan M."/>
            <person name="Fosler C."/>
            <person name="Glodek A."/>
            <person name="Gu Z."/>
            <person name="Holt R.A."/>
            <person name="Jennings D."/>
            <person name="Kraft C.L."/>
            <person name="Lu F."/>
            <person name="Nguyen T."/>
            <person name="Nusskern D.R."/>
            <person name="Pfannkoch C.M."/>
            <person name="Sitter C."/>
            <person name="Sutton G.G."/>
            <person name="Venter J.C."/>
            <person name="Wang Z."/>
            <person name="Woodage T."/>
            <person name="Zheng X.H."/>
            <person name="Zhong F."/>
        </authorList>
    </citation>
    <scope>NUCLEOTIDE SEQUENCE [LARGE SCALE GENOMIC DNA]</scope>
    <source>
        <strain>BN</strain>
        <strain evidence="3">Sprague-Dawley</strain>
    </source>
</reference>
<feature type="region of interest" description="Disordered" evidence="1">
    <location>
        <begin position="1"/>
        <end position="22"/>
    </location>
</feature>
<evidence type="ECO:0000313" key="3">
    <source>
        <dbReference type="Proteomes" id="UP000234681"/>
    </source>
</evidence>
<name>A6JA79_RAT</name>
<evidence type="ECO:0000256" key="1">
    <source>
        <dbReference type="SAM" id="MobiDB-lite"/>
    </source>
</evidence>
<dbReference type="AlphaFoldDB" id="A6JA79"/>
<accession>A6JA79</accession>
<proteinExistence type="predicted"/>
<gene>
    <name evidence="2" type="ORF">rCG_53847</name>
</gene>
<organism evidence="2 3">
    <name type="scientific">Rattus norvegicus</name>
    <name type="common">Rat</name>
    <dbReference type="NCBI Taxonomy" id="10116"/>
    <lineage>
        <taxon>Eukaryota</taxon>
        <taxon>Metazoa</taxon>
        <taxon>Chordata</taxon>
        <taxon>Craniata</taxon>
        <taxon>Vertebrata</taxon>
        <taxon>Euteleostomi</taxon>
        <taxon>Mammalia</taxon>
        <taxon>Eutheria</taxon>
        <taxon>Euarchontoglires</taxon>
        <taxon>Glires</taxon>
        <taxon>Rodentia</taxon>
        <taxon>Myomorpha</taxon>
        <taxon>Muroidea</taxon>
        <taxon>Muridae</taxon>
        <taxon>Murinae</taxon>
        <taxon>Rattus</taxon>
    </lineage>
</organism>
<dbReference type="EMBL" id="CH473979">
    <property type="protein sequence ID" value="EDM07655.1"/>
    <property type="molecule type" value="Genomic_DNA"/>
</dbReference>